<organism evidence="4 5">
    <name type="scientific">Paenibacillus ginsengarvi</name>
    <dbReference type="NCBI Taxonomy" id="400777"/>
    <lineage>
        <taxon>Bacteria</taxon>
        <taxon>Bacillati</taxon>
        <taxon>Bacillota</taxon>
        <taxon>Bacilli</taxon>
        <taxon>Bacillales</taxon>
        <taxon>Paenibacillaceae</taxon>
        <taxon>Paenibacillus</taxon>
    </lineage>
</organism>
<dbReference type="RefSeq" id="WP_120748886.1">
    <property type="nucleotide sequence ID" value="NZ_RBAH01000014.1"/>
</dbReference>
<dbReference type="PANTHER" id="PTHR46825">
    <property type="entry name" value="D-ALANYL-D-ALANINE-CARBOXYPEPTIDASE/ENDOPEPTIDASE AMPH"/>
    <property type="match status" value="1"/>
</dbReference>
<comment type="caution">
    <text evidence="4">The sequence shown here is derived from an EMBL/GenBank/DDBJ whole genome shotgun (WGS) entry which is preliminary data.</text>
</comment>
<evidence type="ECO:0000259" key="3">
    <source>
        <dbReference type="Pfam" id="PF00144"/>
    </source>
</evidence>
<proteinExistence type="predicted"/>
<dbReference type="GO" id="GO:0016020">
    <property type="term" value="C:membrane"/>
    <property type="evidence" value="ECO:0007669"/>
    <property type="project" value="UniProtKB-SubCell"/>
</dbReference>
<dbReference type="InterPro" id="IPR012338">
    <property type="entry name" value="Beta-lactam/transpept-like"/>
</dbReference>
<keyword evidence="2" id="KW-0472">Membrane</keyword>
<evidence type="ECO:0000313" key="4">
    <source>
        <dbReference type="EMBL" id="RKN80631.1"/>
    </source>
</evidence>
<dbReference type="InterPro" id="IPR001466">
    <property type="entry name" value="Beta-lactam-related"/>
</dbReference>
<dbReference type="SUPFAM" id="SSF56601">
    <property type="entry name" value="beta-lactamase/transpeptidase-like"/>
    <property type="match status" value="1"/>
</dbReference>
<dbReference type="GO" id="GO:0016787">
    <property type="term" value="F:hydrolase activity"/>
    <property type="evidence" value="ECO:0007669"/>
    <property type="project" value="UniProtKB-KW"/>
</dbReference>
<dbReference type="OrthoDB" id="9803467at2"/>
<dbReference type="AlphaFoldDB" id="A0A3B0C7M6"/>
<gene>
    <name evidence="4" type="ORF">D7M11_19305</name>
</gene>
<evidence type="ECO:0000256" key="1">
    <source>
        <dbReference type="ARBA" id="ARBA00004370"/>
    </source>
</evidence>
<keyword evidence="4" id="KW-0378">Hydrolase</keyword>
<dbReference type="PANTHER" id="PTHR46825:SF11">
    <property type="entry name" value="PENICILLIN-BINDING PROTEIN 4"/>
    <property type="match status" value="1"/>
</dbReference>
<sequence length="345" mass="38219">MDMAGMIEAYNSEKELPFSGAVYVREEDGGIFEQAYGYANRSEQTKNQTNTRFGVASGCKIFTAVAIGQLVEKGLLLFDTRLNECLPIRFPFFDPDITVHQLLTHSSGIPDYFDEETMSDYAELWRSVPMYAMTSPSCFLPLFQNERMKFAPGSRFSYSNAGFIVLGLIVEQLAGIGFTEYVQTHIFQACGMNDSGYFWLDRLPERTATGYINDGYNWKTNIFSLPVVGGPDGGAYTTVQDLATFWEALLGNRLLSASITHTMLLPHRRVSEELSYGYGVWISTPGDGIFKYYVMGGDPGVNMQSSVYAESGIQAHVITNTSTGAGSLAARIDKAIWQRMQSSGT</sequence>
<dbReference type="Pfam" id="PF00144">
    <property type="entry name" value="Beta-lactamase"/>
    <property type="match status" value="1"/>
</dbReference>
<dbReference type="InterPro" id="IPR050491">
    <property type="entry name" value="AmpC-like"/>
</dbReference>
<dbReference type="Gene3D" id="3.40.710.10">
    <property type="entry name" value="DD-peptidase/beta-lactamase superfamily"/>
    <property type="match status" value="1"/>
</dbReference>
<dbReference type="Proteomes" id="UP000282311">
    <property type="component" value="Unassembled WGS sequence"/>
</dbReference>
<evidence type="ECO:0000313" key="5">
    <source>
        <dbReference type="Proteomes" id="UP000282311"/>
    </source>
</evidence>
<accession>A0A3B0C7M6</accession>
<keyword evidence="5" id="KW-1185">Reference proteome</keyword>
<comment type="subcellular location">
    <subcellularLocation>
        <location evidence="1">Membrane</location>
    </subcellularLocation>
</comment>
<reference evidence="4 5" key="1">
    <citation type="journal article" date="2007" name="Int. J. Syst. Evol. Microbiol.">
        <title>Paenibacillus ginsengarvi sp. nov., isolated from soil from ginseng cultivation.</title>
        <authorList>
            <person name="Yoon M.H."/>
            <person name="Ten L.N."/>
            <person name="Im W.T."/>
        </authorList>
    </citation>
    <scope>NUCLEOTIDE SEQUENCE [LARGE SCALE GENOMIC DNA]</scope>
    <source>
        <strain evidence="4 5">KCTC 13059</strain>
    </source>
</reference>
<name>A0A3B0C7M6_9BACL</name>
<dbReference type="EMBL" id="RBAH01000014">
    <property type="protein sequence ID" value="RKN80631.1"/>
    <property type="molecule type" value="Genomic_DNA"/>
</dbReference>
<evidence type="ECO:0000256" key="2">
    <source>
        <dbReference type="ARBA" id="ARBA00023136"/>
    </source>
</evidence>
<protein>
    <submittedName>
        <fullName evidence="4">Class A beta-lactamase-related serine hydrolase</fullName>
    </submittedName>
</protein>
<feature type="domain" description="Beta-lactamase-related" evidence="3">
    <location>
        <begin position="20"/>
        <end position="329"/>
    </location>
</feature>